<dbReference type="Pfam" id="PF02575">
    <property type="entry name" value="YbaB_DNA_bd"/>
    <property type="match status" value="1"/>
</dbReference>
<protein>
    <submittedName>
        <fullName evidence="2">YbaB/EbfC DNA-binding family protein</fullName>
    </submittedName>
</protein>
<organism evidence="2 3">
    <name type="scientific">Streptoalloteichus hindustanus</name>
    <dbReference type="NCBI Taxonomy" id="2017"/>
    <lineage>
        <taxon>Bacteria</taxon>
        <taxon>Bacillati</taxon>
        <taxon>Actinomycetota</taxon>
        <taxon>Actinomycetes</taxon>
        <taxon>Pseudonocardiales</taxon>
        <taxon>Pseudonocardiaceae</taxon>
        <taxon>Streptoalloteichus</taxon>
    </lineage>
</organism>
<reference evidence="2 3" key="1">
    <citation type="submission" date="2016-11" db="EMBL/GenBank/DDBJ databases">
        <authorList>
            <person name="Jaros S."/>
            <person name="Januszkiewicz K."/>
            <person name="Wedrychowicz H."/>
        </authorList>
    </citation>
    <scope>NUCLEOTIDE SEQUENCE [LARGE SCALE GENOMIC DNA]</scope>
    <source>
        <strain evidence="2 3">DSM 44523</strain>
    </source>
</reference>
<dbReference type="InterPro" id="IPR036894">
    <property type="entry name" value="YbaB-like_sf"/>
</dbReference>
<keyword evidence="3" id="KW-1185">Reference proteome</keyword>
<feature type="region of interest" description="Disordered" evidence="1">
    <location>
        <begin position="105"/>
        <end position="124"/>
    </location>
</feature>
<dbReference type="AlphaFoldDB" id="A0A1M4TIV1"/>
<name>A0A1M4TIV1_STRHI</name>
<feature type="compositionally biased region" description="Low complexity" evidence="1">
    <location>
        <begin position="129"/>
        <end position="156"/>
    </location>
</feature>
<dbReference type="Proteomes" id="UP000184501">
    <property type="component" value="Unassembled WGS sequence"/>
</dbReference>
<dbReference type="STRING" id="2017.SAMN05444320_101100"/>
<dbReference type="Gene3D" id="3.30.1310.10">
    <property type="entry name" value="Nucleoid-associated protein YbaB-like domain"/>
    <property type="match status" value="1"/>
</dbReference>
<dbReference type="InterPro" id="IPR004401">
    <property type="entry name" value="YbaB/EbfC"/>
</dbReference>
<feature type="region of interest" description="Disordered" evidence="1">
    <location>
        <begin position="129"/>
        <end position="178"/>
    </location>
</feature>
<dbReference type="SUPFAM" id="SSF82607">
    <property type="entry name" value="YbaB-like"/>
    <property type="match status" value="1"/>
</dbReference>
<evidence type="ECO:0000313" key="2">
    <source>
        <dbReference type="EMBL" id="SHE44401.1"/>
    </source>
</evidence>
<evidence type="ECO:0000313" key="3">
    <source>
        <dbReference type="Proteomes" id="UP000184501"/>
    </source>
</evidence>
<evidence type="ECO:0000256" key="1">
    <source>
        <dbReference type="SAM" id="MobiDB-lite"/>
    </source>
</evidence>
<gene>
    <name evidence="2" type="ORF">SAMN05444320_101100</name>
</gene>
<keyword evidence="2" id="KW-0238">DNA-binding</keyword>
<accession>A0A1M4TIV1</accession>
<dbReference type="GO" id="GO:0003677">
    <property type="term" value="F:DNA binding"/>
    <property type="evidence" value="ECO:0007669"/>
    <property type="project" value="UniProtKB-KW"/>
</dbReference>
<proteinExistence type="predicted"/>
<sequence>MSVLDELEARNAALREQIESGLRELRHRTEGLRAARERVAELTGEATSPDGRVTARVDATGMLTGLELSERAFERTTPERLARIVTEVVRQAATEARHRAQEELSAFTGNAPDLPDVVPGAPSLRDLYTVEPPEVVTPATGTATTPRASAGGSTPDRSARREDPDDDEPGDILRRADW</sequence>
<dbReference type="EMBL" id="FQVN01000001">
    <property type="protein sequence ID" value="SHE44401.1"/>
    <property type="molecule type" value="Genomic_DNA"/>
</dbReference>